<dbReference type="InterPro" id="IPR007466">
    <property type="entry name" value="Peptidyl-Arg-deiminase_porph"/>
</dbReference>
<gene>
    <name evidence="2" type="ORF">PGH07_04405</name>
</gene>
<dbReference type="PANTHER" id="PTHR31377:SF0">
    <property type="entry name" value="AGMATINE DEIMINASE-RELATED"/>
    <property type="match status" value="1"/>
</dbReference>
<dbReference type="Gene3D" id="3.75.10.10">
    <property type="entry name" value="L-arginine/glycine Amidinotransferase, Chain A"/>
    <property type="match status" value="1"/>
</dbReference>
<reference evidence="2" key="1">
    <citation type="submission" date="2023-01" db="EMBL/GenBank/DDBJ databases">
        <title>Sulfurovum sp. zt1-1 genome assembly.</title>
        <authorList>
            <person name="Wang J."/>
        </authorList>
    </citation>
    <scope>NUCLEOTIDE SEQUENCE</scope>
    <source>
        <strain evidence="2">Zt1-1</strain>
    </source>
</reference>
<dbReference type="SUPFAM" id="SSF55909">
    <property type="entry name" value="Pentein"/>
    <property type="match status" value="1"/>
</dbReference>
<dbReference type="Pfam" id="PF04371">
    <property type="entry name" value="PAD_porph"/>
    <property type="match status" value="1"/>
</dbReference>
<proteinExistence type="predicted"/>
<dbReference type="EMBL" id="JAQIBD010000001">
    <property type="protein sequence ID" value="MDM5271410.1"/>
    <property type="molecule type" value="Genomic_DNA"/>
</dbReference>
<evidence type="ECO:0000256" key="1">
    <source>
        <dbReference type="ARBA" id="ARBA00022801"/>
    </source>
</evidence>
<dbReference type="Proteomes" id="UP001169069">
    <property type="component" value="Unassembled WGS sequence"/>
</dbReference>
<sequence length="337" mass="38225">MKRMIAEWEKQRLVLLSFPHKETDWHDPEDEKSLEEALSPFIRIAQAIAYAEPVYIICNDKQKIADMFCSTRNMTFIEIPTNDTWIRDYGYISIQEGDEVKLLDFTFDGWGGKFEAGLDNSVNTILHKMGYMGTTPLETINFVLEGGSLESDGEGTILTTSECLCNPNRNGGLSKEDVEAKLQETLGTTRVLWLDHGYLAGDDTDSHIDTLARFVNRDTIMYVKCDDQSDEHYDELKKMEEQLQTFKMVDGTPYNLVALPMSDAIYDEEGDRLPATYANFLITNNAIIYPTYGTAQDKVAHEVFTSQFPNREIIPVNCLKLIEQGGSLHCSTMQVAY</sequence>
<organism evidence="2 3">
    <name type="scientific">Sulfurovum zhangzhouensis</name>
    <dbReference type="NCBI Taxonomy" id="3019067"/>
    <lineage>
        <taxon>Bacteria</taxon>
        <taxon>Pseudomonadati</taxon>
        <taxon>Campylobacterota</taxon>
        <taxon>Epsilonproteobacteria</taxon>
        <taxon>Campylobacterales</taxon>
        <taxon>Sulfurovaceae</taxon>
        <taxon>Sulfurovum</taxon>
    </lineage>
</organism>
<name>A0ABT7QX46_9BACT</name>
<accession>A0ABT7QX46</accession>
<evidence type="ECO:0000313" key="3">
    <source>
        <dbReference type="Proteomes" id="UP001169069"/>
    </source>
</evidence>
<dbReference type="RefSeq" id="WP_289412837.1">
    <property type="nucleotide sequence ID" value="NZ_JAQIBD010000001.1"/>
</dbReference>
<evidence type="ECO:0000313" key="2">
    <source>
        <dbReference type="EMBL" id="MDM5271410.1"/>
    </source>
</evidence>
<keyword evidence="1" id="KW-0378">Hydrolase</keyword>
<dbReference type="PANTHER" id="PTHR31377">
    <property type="entry name" value="AGMATINE DEIMINASE-RELATED"/>
    <property type="match status" value="1"/>
</dbReference>
<protein>
    <submittedName>
        <fullName evidence="2">Agmatine deiminase family protein</fullName>
    </submittedName>
</protein>
<comment type="caution">
    <text evidence="2">The sequence shown here is derived from an EMBL/GenBank/DDBJ whole genome shotgun (WGS) entry which is preliminary data.</text>
</comment>
<keyword evidence="3" id="KW-1185">Reference proteome</keyword>